<dbReference type="PANTHER" id="PTHR43546:SF3">
    <property type="entry name" value="UPF0173 METAL-DEPENDENT HYDROLASE MJ1163"/>
    <property type="match status" value="1"/>
</dbReference>
<dbReference type="InterPro" id="IPR050114">
    <property type="entry name" value="UPF0173_UPF0282_UlaG_hydrolase"/>
</dbReference>
<dbReference type="SUPFAM" id="SSF56281">
    <property type="entry name" value="Metallo-hydrolase/oxidoreductase"/>
    <property type="match status" value="1"/>
</dbReference>
<dbReference type="SMART" id="SM00849">
    <property type="entry name" value="Lactamase_B"/>
    <property type="match status" value="1"/>
</dbReference>
<name>A0A7K0DFS8_9NOCA</name>
<feature type="domain" description="Metallo-beta-lactamase" evidence="1">
    <location>
        <begin position="7"/>
        <end position="177"/>
    </location>
</feature>
<dbReference type="Proteomes" id="UP000431401">
    <property type="component" value="Unassembled WGS sequence"/>
</dbReference>
<dbReference type="EMBL" id="WEGI01000001">
    <property type="protein sequence ID" value="MQY24660.1"/>
    <property type="molecule type" value="Genomic_DNA"/>
</dbReference>
<sequence>MRVAHFGHSCVLVELDGVKILFDPGNFSHGFEGVTGLDAIAVTHQHPDHIDAHRIEALIEGNPGARLLCDPQTAQLRGEPWEAVHAGDVLTVGEMQITGGGGRHAVIHPEIRVIDNTVFQLGTPADPARFVHPGDSLWVPPVPVGVLALPAVAPWMKISEAVDYLRAVHPRVALPIHYGIISPAAQGIYFGRLSEMRPPDSDFVVIEPEDQADLATA</sequence>
<dbReference type="Gene3D" id="3.60.15.10">
    <property type="entry name" value="Ribonuclease Z/Hydroxyacylglutathione hydrolase-like"/>
    <property type="match status" value="1"/>
</dbReference>
<comment type="caution">
    <text evidence="2">The sequence shown here is derived from an EMBL/GenBank/DDBJ whole genome shotgun (WGS) entry which is preliminary data.</text>
</comment>
<dbReference type="OrthoDB" id="3190691at2"/>
<proteinExistence type="predicted"/>
<dbReference type="Pfam" id="PF13483">
    <property type="entry name" value="Lactamase_B_3"/>
    <property type="match status" value="1"/>
</dbReference>
<dbReference type="InterPro" id="IPR036866">
    <property type="entry name" value="RibonucZ/Hydroxyglut_hydro"/>
</dbReference>
<dbReference type="PANTHER" id="PTHR43546">
    <property type="entry name" value="UPF0173 METAL-DEPENDENT HYDROLASE MJ1163-RELATED"/>
    <property type="match status" value="1"/>
</dbReference>
<evidence type="ECO:0000259" key="1">
    <source>
        <dbReference type="SMART" id="SM00849"/>
    </source>
</evidence>
<dbReference type="RefSeq" id="WP_153338599.1">
    <property type="nucleotide sequence ID" value="NZ_WEGI01000001.1"/>
</dbReference>
<reference evidence="2 3" key="1">
    <citation type="submission" date="2019-10" db="EMBL/GenBank/DDBJ databases">
        <title>Nocardia macrotermitis sp. nov. and Nocardia aurantia sp. nov., isolated from the gut of fungus growing-termite Macrotermes natalensis.</title>
        <authorList>
            <person name="Benndorf R."/>
            <person name="Schwitalla J."/>
            <person name="Martin K."/>
            <person name="De Beer W."/>
            <person name="Kaster A.-K."/>
            <person name="Vollmers J."/>
            <person name="Poulsen M."/>
            <person name="Beemelmanns C."/>
        </authorList>
    </citation>
    <scope>NUCLEOTIDE SEQUENCE [LARGE SCALE GENOMIC DNA]</scope>
    <source>
        <strain evidence="2 3">RB56</strain>
    </source>
</reference>
<protein>
    <recommendedName>
        <fullName evidence="1">Metallo-beta-lactamase domain-containing protein</fullName>
    </recommendedName>
</protein>
<keyword evidence="3" id="KW-1185">Reference proteome</keyword>
<evidence type="ECO:0000313" key="3">
    <source>
        <dbReference type="Proteomes" id="UP000431401"/>
    </source>
</evidence>
<gene>
    <name evidence="2" type="ORF">NRB56_02090</name>
</gene>
<dbReference type="InterPro" id="IPR001279">
    <property type="entry name" value="Metallo-B-lactamas"/>
</dbReference>
<accession>A0A7K0DFS8</accession>
<organism evidence="2 3">
    <name type="scientific">Nocardia aurantia</name>
    <dbReference type="NCBI Taxonomy" id="2585199"/>
    <lineage>
        <taxon>Bacteria</taxon>
        <taxon>Bacillati</taxon>
        <taxon>Actinomycetota</taxon>
        <taxon>Actinomycetes</taxon>
        <taxon>Mycobacteriales</taxon>
        <taxon>Nocardiaceae</taxon>
        <taxon>Nocardia</taxon>
    </lineage>
</organism>
<evidence type="ECO:0000313" key="2">
    <source>
        <dbReference type="EMBL" id="MQY24660.1"/>
    </source>
</evidence>
<dbReference type="AlphaFoldDB" id="A0A7K0DFS8"/>